<dbReference type="eggNOG" id="ENOG5033UDK">
    <property type="taxonomic scope" value="Bacteria"/>
</dbReference>
<evidence type="ECO:0000256" key="1">
    <source>
        <dbReference type="SAM" id="Phobius"/>
    </source>
</evidence>
<keyword evidence="1" id="KW-1133">Transmembrane helix</keyword>
<dbReference type="AlphaFoldDB" id="Q7V7E0"/>
<dbReference type="KEGG" id="pmt:PMT_0808"/>
<sequence length="205" mass="22323">MLNLSFRYDQTAVRLQVEGLPDFSAGHGDGVLGILSSWRLQLVGSPELEGKREHLQALMAAVLPYSRHRISGVSRAFGDETSVVVMSPVGDRHQLLLRSSQPNVPPLTLNLDDAELADLVRCLDELRLDSRVQVHWELPIDYPLPRQELAERVPLGQRLGAPLIGGAALVLIAGLGLLLPVPRNPDGTLSPATSNAPELQSRSDR</sequence>
<evidence type="ECO:0000313" key="2">
    <source>
        <dbReference type="EMBL" id="CAE20983.1"/>
    </source>
</evidence>
<keyword evidence="1" id="KW-0812">Transmembrane</keyword>
<dbReference type="InterPro" id="IPR025569">
    <property type="entry name" value="DUF4335"/>
</dbReference>
<accession>Q7V7E0</accession>
<name>Q7V7E0_PROMM</name>
<protein>
    <recommendedName>
        <fullName evidence="4">DUF4335 domain-containing protein</fullName>
    </recommendedName>
</protein>
<dbReference type="EMBL" id="BX548175">
    <property type="protein sequence ID" value="CAE20983.1"/>
    <property type="molecule type" value="Genomic_DNA"/>
</dbReference>
<keyword evidence="1" id="KW-0472">Membrane</keyword>
<dbReference type="Proteomes" id="UP000001423">
    <property type="component" value="Chromosome"/>
</dbReference>
<feature type="transmembrane region" description="Helical" evidence="1">
    <location>
        <begin position="159"/>
        <end position="181"/>
    </location>
</feature>
<keyword evidence="3" id="KW-1185">Reference proteome</keyword>
<reference evidence="2 3" key="1">
    <citation type="journal article" date="2003" name="Nature">
        <title>Genome divergence in two Prochlorococcus ecotypes reflects oceanic niche differentiation.</title>
        <authorList>
            <person name="Rocap G."/>
            <person name="Larimer F.W."/>
            <person name="Lamerdin J.E."/>
            <person name="Malfatti S."/>
            <person name="Chain P."/>
            <person name="Ahlgren N.A."/>
            <person name="Arellano A."/>
            <person name="Coleman M."/>
            <person name="Hauser L."/>
            <person name="Hess W.R."/>
            <person name="Johnson Z.I."/>
            <person name="Land M.L."/>
            <person name="Lindell D."/>
            <person name="Post A.F."/>
            <person name="Regala W."/>
            <person name="Shah M."/>
            <person name="Shaw S.L."/>
            <person name="Steglich C."/>
            <person name="Sullivan M.B."/>
            <person name="Ting C.S."/>
            <person name="Tolonen A."/>
            <person name="Webb E.A."/>
            <person name="Zinser E.R."/>
            <person name="Chisholm S.W."/>
        </authorList>
    </citation>
    <scope>NUCLEOTIDE SEQUENCE [LARGE SCALE GENOMIC DNA]</scope>
    <source>
        <strain evidence="3">MIT 9313</strain>
    </source>
</reference>
<evidence type="ECO:0008006" key="4">
    <source>
        <dbReference type="Google" id="ProtNLM"/>
    </source>
</evidence>
<dbReference type="OrthoDB" id="539535at2"/>
<dbReference type="RefSeq" id="WP_011130186.1">
    <property type="nucleotide sequence ID" value="NC_005071.1"/>
</dbReference>
<gene>
    <name evidence="2" type="ordered locus">PMT_0808</name>
</gene>
<organism evidence="2 3">
    <name type="scientific">Prochlorococcus marinus (strain MIT 9313)</name>
    <dbReference type="NCBI Taxonomy" id="74547"/>
    <lineage>
        <taxon>Bacteria</taxon>
        <taxon>Bacillati</taxon>
        <taxon>Cyanobacteriota</taxon>
        <taxon>Cyanophyceae</taxon>
        <taxon>Synechococcales</taxon>
        <taxon>Prochlorococcaceae</taxon>
        <taxon>Prochlorococcus</taxon>
    </lineage>
</organism>
<dbReference type="HOGENOM" id="CLU_108957_0_0_3"/>
<proteinExistence type="predicted"/>
<evidence type="ECO:0000313" key="3">
    <source>
        <dbReference type="Proteomes" id="UP000001423"/>
    </source>
</evidence>
<dbReference type="Pfam" id="PF14233">
    <property type="entry name" value="DUF4335"/>
    <property type="match status" value="1"/>
</dbReference>